<dbReference type="CDD" id="cd06171">
    <property type="entry name" value="Sigma70_r4"/>
    <property type="match status" value="1"/>
</dbReference>
<evidence type="ECO:0000256" key="4">
    <source>
        <dbReference type="ARBA" id="ARBA00023163"/>
    </source>
</evidence>
<accession>A0ABS7CGM9</accession>
<keyword evidence="4" id="KW-0804">Transcription</keyword>
<dbReference type="InterPro" id="IPR013249">
    <property type="entry name" value="RNA_pol_sigma70_r4_t2"/>
</dbReference>
<gene>
    <name evidence="6" type="ORF">K0U00_39125</name>
</gene>
<dbReference type="PANTHER" id="PTHR43133">
    <property type="entry name" value="RNA POLYMERASE ECF-TYPE SIGMA FACTO"/>
    <property type="match status" value="1"/>
</dbReference>
<dbReference type="Proteomes" id="UP001519887">
    <property type="component" value="Unassembled WGS sequence"/>
</dbReference>
<comment type="caution">
    <text evidence="6">The sequence shown here is derived from an EMBL/GenBank/DDBJ whole genome shotgun (WGS) entry which is preliminary data.</text>
</comment>
<protein>
    <submittedName>
        <fullName evidence="6">RNA polymerase sigma factor</fullName>
    </submittedName>
</protein>
<dbReference type="InterPro" id="IPR013324">
    <property type="entry name" value="RNA_pol_sigma_r3/r4-like"/>
</dbReference>
<evidence type="ECO:0000256" key="2">
    <source>
        <dbReference type="ARBA" id="ARBA00023082"/>
    </source>
</evidence>
<keyword evidence="2" id="KW-0731">Sigma factor</keyword>
<dbReference type="PANTHER" id="PTHR43133:SF8">
    <property type="entry name" value="RNA POLYMERASE SIGMA FACTOR HI_1459-RELATED"/>
    <property type="match status" value="1"/>
</dbReference>
<evidence type="ECO:0000259" key="5">
    <source>
        <dbReference type="Pfam" id="PF08281"/>
    </source>
</evidence>
<keyword evidence="3" id="KW-0238">DNA-binding</keyword>
<evidence type="ECO:0000256" key="1">
    <source>
        <dbReference type="ARBA" id="ARBA00023015"/>
    </source>
</evidence>
<dbReference type="Pfam" id="PF08281">
    <property type="entry name" value="Sigma70_r4_2"/>
    <property type="match status" value="1"/>
</dbReference>
<organism evidence="6 7">
    <name type="scientific">Paenibacillus sepulcri</name>
    <dbReference type="NCBI Taxonomy" id="359917"/>
    <lineage>
        <taxon>Bacteria</taxon>
        <taxon>Bacillati</taxon>
        <taxon>Bacillota</taxon>
        <taxon>Bacilli</taxon>
        <taxon>Bacillales</taxon>
        <taxon>Paenibacillaceae</taxon>
        <taxon>Paenibacillus</taxon>
    </lineage>
</organism>
<dbReference type="SUPFAM" id="SSF88659">
    <property type="entry name" value="Sigma3 and sigma4 domains of RNA polymerase sigma factors"/>
    <property type="match status" value="1"/>
</dbReference>
<sequence>RAWLYKVMRNLLYDRRRRTKFETALPEGYDPWTDFDFLAGLETEELLQCLPSQLREIIRQRYILGMTGKQIADRSGVPHATVRYRIHTALRLLRNKLNQEQEDSRHE</sequence>
<name>A0ABS7CGM9_9BACL</name>
<feature type="domain" description="RNA polymerase sigma factor 70 region 4 type 2" evidence="5">
    <location>
        <begin position="44"/>
        <end position="93"/>
    </location>
</feature>
<keyword evidence="1" id="KW-0805">Transcription regulation</keyword>
<dbReference type="EMBL" id="JAHZIK010002013">
    <property type="protein sequence ID" value="MBW7460091.1"/>
    <property type="molecule type" value="Genomic_DNA"/>
</dbReference>
<reference evidence="6 7" key="1">
    <citation type="submission" date="2021-07" db="EMBL/GenBank/DDBJ databases">
        <title>Paenibacillus radiodurans sp. nov., isolated from the southeastern edge of Tengger Desert.</title>
        <authorList>
            <person name="Zhang G."/>
        </authorList>
    </citation>
    <scope>NUCLEOTIDE SEQUENCE [LARGE SCALE GENOMIC DNA]</scope>
    <source>
        <strain evidence="6 7">CCM 7311</strain>
    </source>
</reference>
<evidence type="ECO:0000256" key="3">
    <source>
        <dbReference type="ARBA" id="ARBA00023125"/>
    </source>
</evidence>
<proteinExistence type="predicted"/>
<evidence type="ECO:0000313" key="7">
    <source>
        <dbReference type="Proteomes" id="UP001519887"/>
    </source>
</evidence>
<keyword evidence="7" id="KW-1185">Reference proteome</keyword>
<evidence type="ECO:0000313" key="6">
    <source>
        <dbReference type="EMBL" id="MBW7460091.1"/>
    </source>
</evidence>
<dbReference type="InterPro" id="IPR039425">
    <property type="entry name" value="RNA_pol_sigma-70-like"/>
</dbReference>
<dbReference type="InterPro" id="IPR036388">
    <property type="entry name" value="WH-like_DNA-bd_sf"/>
</dbReference>
<dbReference type="Gene3D" id="1.10.10.10">
    <property type="entry name" value="Winged helix-like DNA-binding domain superfamily/Winged helix DNA-binding domain"/>
    <property type="match status" value="1"/>
</dbReference>
<feature type="non-terminal residue" evidence="6">
    <location>
        <position position="1"/>
    </location>
</feature>